<name>A0A1E7FAL3_9STRA</name>
<sequence>MKTSFAIATILLEVGRTAAKPAFSSLPLECERLLRCLTEVTKLPVKDDIFGAVGLESASTDDICHDIVLFFGGETGTNAICGAADAMTHTGSTMTPEYGQLQAATCSSGTPKDPDYPSGGFYDALIAENPVVNPFLFGGSEERSDANAYSGEVIALLALRVIQAGASSCSSIPIVGAACEAAKKIAEVAIVALEVIKDSLDIQDGLIDAAEIQAAYLNTNTIISQNCVIEGDIANLQADSDLDSLLLSIEPTDHSKTAFLVLSAERGVETGIDLVIDCYDETEEKYQTQPFTRTEISEGTTLVKFPKSEKNSKSKKSGEGKSGEGKGKGKGGCNKIRRFKGTAKKASRSGIRSTRTVLRRK</sequence>
<keyword evidence="4" id="KW-1185">Reference proteome</keyword>
<feature type="region of interest" description="Disordered" evidence="1">
    <location>
        <begin position="289"/>
        <end position="361"/>
    </location>
</feature>
<dbReference type="Proteomes" id="UP000095751">
    <property type="component" value="Unassembled WGS sequence"/>
</dbReference>
<dbReference type="EMBL" id="KV784360">
    <property type="protein sequence ID" value="OEU14883.1"/>
    <property type="molecule type" value="Genomic_DNA"/>
</dbReference>
<proteinExistence type="predicted"/>
<feature type="compositionally biased region" description="Polar residues" evidence="1">
    <location>
        <begin position="289"/>
        <end position="300"/>
    </location>
</feature>
<dbReference type="OrthoDB" id="56666at2759"/>
<evidence type="ECO:0000256" key="1">
    <source>
        <dbReference type="SAM" id="MobiDB-lite"/>
    </source>
</evidence>
<organism evidence="3 4">
    <name type="scientific">Fragilariopsis cylindrus CCMP1102</name>
    <dbReference type="NCBI Taxonomy" id="635003"/>
    <lineage>
        <taxon>Eukaryota</taxon>
        <taxon>Sar</taxon>
        <taxon>Stramenopiles</taxon>
        <taxon>Ochrophyta</taxon>
        <taxon>Bacillariophyta</taxon>
        <taxon>Bacillariophyceae</taxon>
        <taxon>Bacillariophycidae</taxon>
        <taxon>Bacillariales</taxon>
        <taxon>Bacillariaceae</taxon>
        <taxon>Fragilariopsis</taxon>
    </lineage>
</organism>
<evidence type="ECO:0000313" key="4">
    <source>
        <dbReference type="Proteomes" id="UP000095751"/>
    </source>
</evidence>
<dbReference type="KEGG" id="fcy:FRACYDRAFT_241439"/>
<feature type="signal peptide" evidence="2">
    <location>
        <begin position="1"/>
        <end position="19"/>
    </location>
</feature>
<feature type="compositionally biased region" description="Polar residues" evidence="1">
    <location>
        <begin position="350"/>
        <end position="361"/>
    </location>
</feature>
<evidence type="ECO:0000313" key="3">
    <source>
        <dbReference type="EMBL" id="OEU14883.1"/>
    </source>
</evidence>
<protein>
    <submittedName>
        <fullName evidence="3">Uncharacterized protein</fullName>
    </submittedName>
</protein>
<reference evidence="3 4" key="1">
    <citation type="submission" date="2016-09" db="EMBL/GenBank/DDBJ databases">
        <title>Extensive genetic diversity and differential bi-allelic expression allows diatom success in the polar Southern Ocean.</title>
        <authorList>
            <consortium name="DOE Joint Genome Institute"/>
            <person name="Mock T."/>
            <person name="Otillar R.P."/>
            <person name="Strauss J."/>
            <person name="Dupont C."/>
            <person name="Frickenhaus S."/>
            <person name="Maumus F."/>
            <person name="Mcmullan M."/>
            <person name="Sanges R."/>
            <person name="Schmutz J."/>
            <person name="Toseland A."/>
            <person name="Valas R."/>
            <person name="Veluchamy A."/>
            <person name="Ward B.J."/>
            <person name="Allen A."/>
            <person name="Barry K."/>
            <person name="Falciatore A."/>
            <person name="Ferrante M."/>
            <person name="Fortunato A.E."/>
            <person name="Gloeckner G."/>
            <person name="Gruber A."/>
            <person name="Hipkin R."/>
            <person name="Janech M."/>
            <person name="Kroth P."/>
            <person name="Leese F."/>
            <person name="Lindquist E."/>
            <person name="Lyon B.R."/>
            <person name="Martin J."/>
            <person name="Mayer C."/>
            <person name="Parker M."/>
            <person name="Quesneville H."/>
            <person name="Raymond J."/>
            <person name="Uhlig C."/>
            <person name="Valentin K.U."/>
            <person name="Worden A.Z."/>
            <person name="Armbrust E.V."/>
            <person name="Bowler C."/>
            <person name="Green B."/>
            <person name="Moulton V."/>
            <person name="Van Oosterhout C."/>
            <person name="Grigoriev I."/>
        </authorList>
    </citation>
    <scope>NUCLEOTIDE SEQUENCE [LARGE SCALE GENOMIC DNA]</scope>
    <source>
        <strain evidence="3 4">CCMP1102</strain>
    </source>
</reference>
<evidence type="ECO:0000256" key="2">
    <source>
        <dbReference type="SAM" id="SignalP"/>
    </source>
</evidence>
<feature type="chain" id="PRO_5009192883" evidence="2">
    <location>
        <begin position="20"/>
        <end position="361"/>
    </location>
</feature>
<feature type="compositionally biased region" description="Basic residues" evidence="1">
    <location>
        <begin position="335"/>
        <end position="347"/>
    </location>
</feature>
<gene>
    <name evidence="3" type="ORF">FRACYDRAFT_241439</name>
</gene>
<dbReference type="AlphaFoldDB" id="A0A1E7FAL3"/>
<accession>A0A1E7FAL3</accession>
<feature type="compositionally biased region" description="Basic and acidic residues" evidence="1">
    <location>
        <begin position="306"/>
        <end position="327"/>
    </location>
</feature>
<keyword evidence="2" id="KW-0732">Signal</keyword>
<dbReference type="InParanoid" id="A0A1E7FAL3"/>